<evidence type="ECO:0000259" key="1">
    <source>
        <dbReference type="Pfam" id="PF06032"/>
    </source>
</evidence>
<evidence type="ECO:0000259" key="2">
    <source>
        <dbReference type="Pfam" id="PF20906"/>
    </source>
</evidence>
<dbReference type="Proteomes" id="UP001596087">
    <property type="component" value="Unassembled WGS sequence"/>
</dbReference>
<protein>
    <submittedName>
        <fullName evidence="3">DUF917 domain-containing protein</fullName>
    </submittedName>
</protein>
<dbReference type="RefSeq" id="WP_378588177.1">
    <property type="nucleotide sequence ID" value="NZ_JBHSKD010000006.1"/>
</dbReference>
<reference evidence="4" key="1">
    <citation type="journal article" date="2019" name="Int. J. Syst. Evol. Microbiol.">
        <title>The Global Catalogue of Microorganisms (GCM) 10K type strain sequencing project: providing services to taxonomists for standard genome sequencing and annotation.</title>
        <authorList>
            <consortium name="The Broad Institute Genomics Platform"/>
            <consortium name="The Broad Institute Genome Sequencing Center for Infectious Disease"/>
            <person name="Wu L."/>
            <person name="Ma J."/>
        </authorList>
    </citation>
    <scope>NUCLEOTIDE SEQUENCE [LARGE SCALE GENOMIC DNA]</scope>
    <source>
        <strain evidence="4">DFY41</strain>
    </source>
</reference>
<feature type="domain" description="S-Me-THD-like C-terminal" evidence="2">
    <location>
        <begin position="174"/>
        <end position="359"/>
    </location>
</feature>
<dbReference type="Gene3D" id="3.40.1610.10">
    <property type="entry name" value="CV3147-like domain"/>
    <property type="match status" value="1"/>
</dbReference>
<organism evidence="3 4">
    <name type="scientific">Nocardioides taihuensis</name>
    <dbReference type="NCBI Taxonomy" id="1835606"/>
    <lineage>
        <taxon>Bacteria</taxon>
        <taxon>Bacillati</taxon>
        <taxon>Actinomycetota</taxon>
        <taxon>Actinomycetes</taxon>
        <taxon>Propionibacteriales</taxon>
        <taxon>Nocardioidaceae</taxon>
        <taxon>Nocardioides</taxon>
    </lineage>
</organism>
<accession>A0ABW0BFW1</accession>
<evidence type="ECO:0000313" key="4">
    <source>
        <dbReference type="Proteomes" id="UP001596087"/>
    </source>
</evidence>
<dbReference type="Pfam" id="PF20906">
    <property type="entry name" value="S-Me-THD_C"/>
    <property type="match status" value="1"/>
</dbReference>
<feature type="domain" description="S-Me-THD N-terminal" evidence="1">
    <location>
        <begin position="15"/>
        <end position="170"/>
    </location>
</feature>
<keyword evidence="4" id="KW-1185">Reference proteome</keyword>
<dbReference type="InterPro" id="IPR024071">
    <property type="entry name" value="S-Me-THD_C_sf"/>
</dbReference>
<comment type="caution">
    <text evidence="3">The sequence shown here is derived from an EMBL/GenBank/DDBJ whole genome shotgun (WGS) entry which is preliminary data.</text>
</comment>
<dbReference type="Gene3D" id="2.40.390.10">
    <property type="entry name" value="CV3147-like"/>
    <property type="match status" value="1"/>
</dbReference>
<dbReference type="EMBL" id="JBHSKD010000006">
    <property type="protein sequence ID" value="MFC5176185.1"/>
    <property type="molecule type" value="Genomic_DNA"/>
</dbReference>
<evidence type="ECO:0000313" key="3">
    <source>
        <dbReference type="EMBL" id="MFC5176185.1"/>
    </source>
</evidence>
<gene>
    <name evidence="3" type="ORF">ACFPGP_05850</name>
</gene>
<dbReference type="SUPFAM" id="SSF160991">
    <property type="entry name" value="CV3147-like"/>
    <property type="match status" value="1"/>
</dbReference>
<dbReference type="InterPro" id="IPR048350">
    <property type="entry name" value="S-Me-THD-like_C"/>
</dbReference>
<dbReference type="Pfam" id="PF06032">
    <property type="entry name" value="S-Me-THD_N"/>
    <property type="match status" value="1"/>
</dbReference>
<proteinExistence type="predicted"/>
<name>A0ABW0BFW1_9ACTN</name>
<sequence>MSTVTVERLTSLGEQDVEDLAVGCTILAGGGGGDPRVGLMMTLSAIRDLGEAKLVQLEDLDDEDYLFASGMIGAPTVMMEKMPSGFEGAVIKETIEARSGRQVTAMMPLEMGGINGLLPVAWAIRAGLPLVDGDLMGRAFPELQMCTPHLYDMPAWPCVLVDERSQAITFEPRSNVWLERLARNAVAVLGGGACSGLYPMTARDARRPIISGTVSKAVQVGRALREGHKDPFEALGSAIDTHRLISGKVIEVERRTAGGFVRGGAVIEGTDQDAGRLVRIEFQNENLIALEDGEAIATVPDIITLLDRHTARGIVTEHIRYGQRVVLAVFPAPEQWRTPAGLAVVGPRAFGYEFDFVPVEERHAQAT</sequence>
<dbReference type="InterPro" id="IPR027479">
    <property type="entry name" value="S-Me-THD_N_sf"/>
</dbReference>
<dbReference type="InterPro" id="IPR010318">
    <property type="entry name" value="S-Me-THD_N"/>
</dbReference>